<evidence type="ECO:0000256" key="1">
    <source>
        <dbReference type="SAM" id="MobiDB-lite"/>
    </source>
</evidence>
<evidence type="ECO:0000313" key="2">
    <source>
        <dbReference type="EMBL" id="RBR13268.1"/>
    </source>
</evidence>
<evidence type="ECO:0000313" key="3">
    <source>
        <dbReference type="Proteomes" id="UP000253153"/>
    </source>
</evidence>
<dbReference type="Proteomes" id="UP000253153">
    <property type="component" value="Unassembled WGS sequence"/>
</dbReference>
<organism evidence="2 3">
    <name type="scientific">Fusarium coffeatum</name>
    <dbReference type="NCBI Taxonomy" id="231269"/>
    <lineage>
        <taxon>Eukaryota</taxon>
        <taxon>Fungi</taxon>
        <taxon>Dikarya</taxon>
        <taxon>Ascomycota</taxon>
        <taxon>Pezizomycotina</taxon>
        <taxon>Sordariomycetes</taxon>
        <taxon>Hypocreomycetidae</taxon>
        <taxon>Hypocreales</taxon>
        <taxon>Nectriaceae</taxon>
        <taxon>Fusarium</taxon>
        <taxon>Fusarium incarnatum-equiseti species complex</taxon>
    </lineage>
</organism>
<dbReference type="InterPro" id="IPR014752">
    <property type="entry name" value="Arrestin-like_C"/>
</dbReference>
<evidence type="ECO:0008006" key="4">
    <source>
        <dbReference type="Google" id="ProtNLM"/>
    </source>
</evidence>
<dbReference type="GeneID" id="41997668"/>
<protein>
    <recommendedName>
        <fullName evidence="4">Arrestin-like N-terminal domain-containing protein</fullName>
    </recommendedName>
</protein>
<feature type="region of interest" description="Disordered" evidence="1">
    <location>
        <begin position="430"/>
        <end position="456"/>
    </location>
</feature>
<sequence>MPSLQHLKRLTCIRPEKQVACQFDIDIDGHHETKIYTTGSTVQGSVRLTTQHQTTFQSIQVSFRGTSSTRQVSQYGQPSRSHTFLNIQIPMSDETLPSDRILRAGKSYNIPFLFKIPQDLSLHACNHRSPVVRERHLVPPPSLGSWTKNDFTDGSTSIEYVIQARLLLGTEGKLVDQNVSLKVIPIFPEQPPIDVASLNTQYCLSQTKTIRRNLVGAKEGTLKVSTTQPRPVVLHLGHLQTSDSELAINLEYAPSSSGSTPPEIRVKGAAIEAITSFWTGPVGYLPDHDETLPSAICPVAPWTNSYPLPLRGLGAVKWEKVLDFGSQAESERRASEPIPITRNHPSKQSPSYTTASSIDIPYNQPELPTYKATLTQPFSLPTEKLLFLPTFHSCMVSRSYRIRITFAARAQGSTMSLIVPLQITSEGRATTNSPRLPLYYDDEYEPVGDSPPPYRK</sequence>
<dbReference type="RefSeq" id="XP_031013527.1">
    <property type="nucleotide sequence ID" value="XM_031162372.1"/>
</dbReference>
<dbReference type="OrthoDB" id="2283785at2759"/>
<proteinExistence type="predicted"/>
<gene>
    <name evidence="2" type="ORF">FIESC28_08234</name>
</gene>
<dbReference type="PANTHER" id="PTHR31904">
    <property type="entry name" value="BYPASS OF STOP CODON PROTEIN 5-RELATED"/>
    <property type="match status" value="1"/>
</dbReference>
<name>A0A366R9N5_9HYPO</name>
<keyword evidence="3" id="KW-1185">Reference proteome</keyword>
<dbReference type="InterPro" id="IPR039634">
    <property type="entry name" value="Bul1-like"/>
</dbReference>
<reference evidence="2 3" key="1">
    <citation type="submission" date="2018-06" db="EMBL/GenBank/DDBJ databases">
        <title>Fusarium incarnatum-equiseti species complex species 28.</title>
        <authorList>
            <person name="Gardiner D.M."/>
        </authorList>
    </citation>
    <scope>NUCLEOTIDE SEQUENCE [LARGE SCALE GENOMIC DNA]</scope>
    <source>
        <strain evidence="2 3">FIESC_28</strain>
    </source>
</reference>
<dbReference type="PANTHER" id="PTHR31904:SF1">
    <property type="entry name" value="BYPASS OF STOP CODON PROTEIN 5-RELATED"/>
    <property type="match status" value="1"/>
</dbReference>
<accession>A0A366R9N5</accession>
<feature type="region of interest" description="Disordered" evidence="1">
    <location>
        <begin position="329"/>
        <end position="356"/>
    </location>
</feature>
<dbReference type="Gene3D" id="2.60.40.640">
    <property type="match status" value="1"/>
</dbReference>
<dbReference type="EMBL" id="QKXC01000186">
    <property type="protein sequence ID" value="RBR13268.1"/>
    <property type="molecule type" value="Genomic_DNA"/>
</dbReference>
<feature type="compositionally biased region" description="Polar residues" evidence="1">
    <location>
        <begin position="346"/>
        <end position="356"/>
    </location>
</feature>
<comment type="caution">
    <text evidence="2">The sequence shown here is derived from an EMBL/GenBank/DDBJ whole genome shotgun (WGS) entry which is preliminary data.</text>
</comment>
<dbReference type="AlphaFoldDB" id="A0A366R9N5"/>